<dbReference type="Pfam" id="PF09913">
    <property type="entry name" value="DUF2142"/>
    <property type="match status" value="1"/>
</dbReference>
<keyword evidence="1" id="KW-0472">Membrane</keyword>
<feature type="transmembrane region" description="Helical" evidence="1">
    <location>
        <begin position="333"/>
        <end position="354"/>
    </location>
</feature>
<dbReference type="Proteomes" id="UP000292927">
    <property type="component" value="Unassembled WGS sequence"/>
</dbReference>
<gene>
    <name evidence="2" type="ORF">EV209_2994</name>
</gene>
<feature type="transmembrane region" description="Helical" evidence="1">
    <location>
        <begin position="408"/>
        <end position="440"/>
    </location>
</feature>
<feature type="transmembrane region" description="Helical" evidence="1">
    <location>
        <begin position="182"/>
        <end position="202"/>
    </location>
</feature>
<sequence>MRKMRERIVNMAKKIGKWKYLLAALFVVLACVVVELASNWNLLFLPEEERGLQQVNLEGKSGMGDEEARYALDVRKGGALTVDLGGRYVKYFSYEYSFDTLLDMDVSVTYLNPYGEREVLKLKDSSPRVIGSSAIELGERVEKIQMSLNFDRLDSAYTEEELNGMSLEIFHLSVDNRPAVNLVRLLLTAAIAGGLMLLILFWGHVGTHPEYGFLWIALSVGMILIFAFPPTKVGWDEETHFRRAYQLSIWPGSAEDTVLYPKMMDASSLENWPLNVPQSKPELDKVRDTLNEYADNGVTAVVDGDTSGIYTPGYLPHAVGIKLARALGMSYTWVYMAGRIGGLVFYCIMMFLAIRFTPVGKRIMLLISLMPEVLFLAVTYTYDSVVLACVMLGLALLFREMYKPEGKISWWVCLLSILILCGGILPKAVYAPLLLLGLFLPLSGFKKKWQGWCWRGGYALGFLLLMASFVIPTLLSPGTGDVRGGAVDPGLQMSQYVLGQPLQYAQVLLKNIFETLPEDFAGKWVFCQFGHLGVYQRFYLVYLIAFAVIATDRHEEEHIRLKAGRRIGIFAVVAVSVALVWTSMYIAYNVPGATAIQGVQGRYYLPLMFPLYLILNTRLIQVRTSRINYSNAVLLMSAVLAYGASYWQLCERYL</sequence>
<dbReference type="PROSITE" id="PS51257">
    <property type="entry name" value="PROKAR_LIPOPROTEIN"/>
    <property type="match status" value="1"/>
</dbReference>
<protein>
    <submittedName>
        <fullName evidence="2">Putative membrane protein</fullName>
    </submittedName>
</protein>
<proteinExistence type="predicted"/>
<evidence type="ECO:0000313" key="3">
    <source>
        <dbReference type="Proteomes" id="UP000292927"/>
    </source>
</evidence>
<feature type="transmembrane region" description="Helical" evidence="1">
    <location>
        <begin position="603"/>
        <end position="620"/>
    </location>
</feature>
<reference evidence="2 3" key="1">
    <citation type="submission" date="2019-02" db="EMBL/GenBank/DDBJ databases">
        <title>Genomic Encyclopedia of Type Strains, Phase IV (KMG-IV): sequencing the most valuable type-strain genomes for metagenomic binning, comparative biology and taxonomic classification.</title>
        <authorList>
            <person name="Goeker M."/>
        </authorList>
    </citation>
    <scope>NUCLEOTIDE SEQUENCE [LARGE SCALE GENOMIC DNA]</scope>
    <source>
        <strain evidence="2 3">DSM 29486</strain>
    </source>
</reference>
<evidence type="ECO:0000256" key="1">
    <source>
        <dbReference type="SAM" id="Phobius"/>
    </source>
</evidence>
<name>A0A4Q7P0A4_9FIRM</name>
<keyword evidence="1" id="KW-0812">Transmembrane</keyword>
<organism evidence="2 3">
    <name type="scientific">Cuneatibacter caecimuris</name>
    <dbReference type="NCBI Taxonomy" id="1796618"/>
    <lineage>
        <taxon>Bacteria</taxon>
        <taxon>Bacillati</taxon>
        <taxon>Bacillota</taxon>
        <taxon>Clostridia</taxon>
        <taxon>Lachnospirales</taxon>
        <taxon>Lachnospiraceae</taxon>
        <taxon>Cuneatibacter</taxon>
    </lineage>
</organism>
<accession>A0A4Q7P0A4</accession>
<comment type="caution">
    <text evidence="2">The sequence shown here is derived from an EMBL/GenBank/DDBJ whole genome shotgun (WGS) entry which is preliminary data.</text>
</comment>
<keyword evidence="3" id="KW-1185">Reference proteome</keyword>
<feature type="transmembrane region" description="Helical" evidence="1">
    <location>
        <begin position="452"/>
        <end position="475"/>
    </location>
</feature>
<evidence type="ECO:0000313" key="2">
    <source>
        <dbReference type="EMBL" id="RZS92698.1"/>
    </source>
</evidence>
<feature type="transmembrane region" description="Helical" evidence="1">
    <location>
        <begin position="632"/>
        <end position="649"/>
    </location>
</feature>
<dbReference type="AlphaFoldDB" id="A0A4Q7P0A4"/>
<dbReference type="EMBL" id="SGXF01000008">
    <property type="protein sequence ID" value="RZS92698.1"/>
    <property type="molecule type" value="Genomic_DNA"/>
</dbReference>
<feature type="transmembrane region" description="Helical" evidence="1">
    <location>
        <begin position="567"/>
        <end position="588"/>
    </location>
</feature>
<feature type="transmembrane region" description="Helical" evidence="1">
    <location>
        <begin position="374"/>
        <end position="396"/>
    </location>
</feature>
<feature type="transmembrane region" description="Helical" evidence="1">
    <location>
        <begin position="534"/>
        <end position="551"/>
    </location>
</feature>
<keyword evidence="1" id="KW-1133">Transmembrane helix</keyword>
<feature type="transmembrane region" description="Helical" evidence="1">
    <location>
        <begin position="211"/>
        <end position="228"/>
    </location>
</feature>
<dbReference type="InterPro" id="IPR018674">
    <property type="entry name" value="DUF2142_membrane"/>
</dbReference>